<dbReference type="PROSITE" id="PS00658">
    <property type="entry name" value="FORK_HEAD_2"/>
    <property type="match status" value="1"/>
</dbReference>
<dbReference type="SMART" id="SM00339">
    <property type="entry name" value="FH"/>
    <property type="match status" value="1"/>
</dbReference>
<dbReference type="PANTHER" id="PTHR46078">
    <property type="entry name" value="FORKHEAD BOX PROTEIN J2 FAMILY MEMBER"/>
    <property type="match status" value="1"/>
</dbReference>
<evidence type="ECO:0000256" key="2">
    <source>
        <dbReference type="ARBA" id="ARBA00023125"/>
    </source>
</evidence>
<reference evidence="8 9" key="1">
    <citation type="submission" date="2018-01" db="EMBL/GenBank/DDBJ databases">
        <title>Genome characterization of the sugarcane-associated fungus Trichoderma ghanense CCMA-1212 and their application in lignocelulose bioconversion.</title>
        <authorList>
            <person name="Steindorff A.S."/>
            <person name="Mendes T.D."/>
            <person name="Vilela E.S.D."/>
            <person name="Rodrigues D.S."/>
            <person name="Formighieri E.F."/>
            <person name="Melo I.S."/>
            <person name="Favaro L.C.L."/>
        </authorList>
    </citation>
    <scope>NUCLEOTIDE SEQUENCE [LARGE SCALE GENOMIC DNA]</scope>
    <source>
        <strain evidence="8 9">CCMA-1212</strain>
    </source>
</reference>
<dbReference type="PANTHER" id="PTHR46078:SF2">
    <property type="entry name" value="FORK-HEAD DOMAIN-CONTAINING PROTEIN"/>
    <property type="match status" value="1"/>
</dbReference>
<dbReference type="InterPro" id="IPR030456">
    <property type="entry name" value="TF_fork_head_CS_2"/>
</dbReference>
<evidence type="ECO:0000256" key="6">
    <source>
        <dbReference type="SAM" id="MobiDB-lite"/>
    </source>
</evidence>
<name>A0ABY2H5D8_9HYPO</name>
<keyword evidence="3" id="KW-0804">Transcription</keyword>
<sequence length="677" mass="73475">MALQILERKLSVDSYTDFRHPQQTEQQSCLMACCSPAALSTLPSDFGQQGQQQHHQPDTCSFPPAVCALPQEQQRHHHHQQQQQQPQQRQQPQDLQDHQHGRRILSPTPACCSDAAGAYMSPYLSSYNQPRSQNIWPSPPLGPGDIQSCISFQGSPVCASARLPCYTTTSPASPSGWSSVSVSGYPPNTTTTTALFDPRNGSGDHQTLFRLRSPMSAQELPAQQQQHDMSSSTPYTPGFGAEADADISAGLSMPVASPDATMPELSVRPPCFATVSARHMSAPPPMHIQVAPRMRPWKRSRREDAEFLKSIRAAPKPAPAPAPTSVPVEVITIKDDPLVPTTSTGAVAVGHDERHDEKSDEPYAKLIYRALMSRPDYTMTLQELYQWFRDNTTKAKNEKGGWQNSIRHNLSMNGAFERRDRKRANGPEPSTCAEKAATLASESKRANEWVLAEAAIGKGVQSTTRYRKGNSGRRSSRRSASSSQPGGDVVVGRGSHQRSSIKALSGQKGGCAARNARVRSHLYGQGLSLADGRQYRLIESGLGSPPPSSMPDAYYSMPIAIPRIEPAATTIHQAPMAAHGHDYVGGPADAASDLFGLQMRNSSNGGGGDMSVSYMGHHHHQQEEPLYTPPFPYGIADVQVQLDYSGEDGSADVAAQLRRYEALVGTPKVGWASPHGI</sequence>
<dbReference type="GeneID" id="300576731"/>
<feature type="compositionally biased region" description="Basic and acidic residues" evidence="6">
    <location>
        <begin position="416"/>
        <end position="425"/>
    </location>
</feature>
<dbReference type="RefSeq" id="XP_073558761.1">
    <property type="nucleotide sequence ID" value="XM_073702281.1"/>
</dbReference>
<keyword evidence="2 5" id="KW-0238">DNA-binding</keyword>
<feature type="compositionally biased region" description="Polar residues" evidence="6">
    <location>
        <begin position="402"/>
        <end position="412"/>
    </location>
</feature>
<dbReference type="InterPro" id="IPR001766">
    <property type="entry name" value="Fork_head_dom"/>
</dbReference>
<feature type="domain" description="Fork-head" evidence="7">
    <location>
        <begin position="358"/>
        <end position="476"/>
    </location>
</feature>
<feature type="compositionally biased region" description="Low complexity" evidence="6">
    <location>
        <begin position="478"/>
        <end position="487"/>
    </location>
</feature>
<feature type="compositionally biased region" description="Basic residues" evidence="6">
    <location>
        <begin position="465"/>
        <end position="477"/>
    </location>
</feature>
<gene>
    <name evidence="8" type="ORF">CCMA1212_005000</name>
</gene>
<feature type="region of interest" description="Disordered" evidence="6">
    <location>
        <begin position="462"/>
        <end position="509"/>
    </location>
</feature>
<feature type="region of interest" description="Disordered" evidence="6">
    <location>
        <begin position="44"/>
        <end position="107"/>
    </location>
</feature>
<protein>
    <submittedName>
        <fullName evidence="8">Fork-head transcriptional regulator 2</fullName>
    </submittedName>
</protein>
<evidence type="ECO:0000256" key="1">
    <source>
        <dbReference type="ARBA" id="ARBA00023015"/>
    </source>
</evidence>
<dbReference type="InterPro" id="IPR036390">
    <property type="entry name" value="WH_DNA-bd_sf"/>
</dbReference>
<dbReference type="PRINTS" id="PR00053">
    <property type="entry name" value="FORKHEAD"/>
</dbReference>
<dbReference type="InterPro" id="IPR045912">
    <property type="entry name" value="FOXJ2/3-like"/>
</dbReference>
<dbReference type="Pfam" id="PF00250">
    <property type="entry name" value="Forkhead"/>
    <property type="match status" value="1"/>
</dbReference>
<evidence type="ECO:0000313" key="9">
    <source>
        <dbReference type="Proteomes" id="UP001642720"/>
    </source>
</evidence>
<keyword evidence="4 5" id="KW-0539">Nucleus</keyword>
<keyword evidence="9" id="KW-1185">Reference proteome</keyword>
<evidence type="ECO:0000256" key="5">
    <source>
        <dbReference type="PROSITE-ProRule" id="PRU00089"/>
    </source>
</evidence>
<feature type="DNA-binding region" description="Fork-head" evidence="5">
    <location>
        <begin position="358"/>
        <end position="476"/>
    </location>
</feature>
<feature type="region of interest" description="Disordered" evidence="6">
    <location>
        <begin position="396"/>
        <end position="432"/>
    </location>
</feature>
<dbReference type="Proteomes" id="UP001642720">
    <property type="component" value="Unassembled WGS sequence"/>
</dbReference>
<evidence type="ECO:0000256" key="3">
    <source>
        <dbReference type="ARBA" id="ARBA00023163"/>
    </source>
</evidence>
<evidence type="ECO:0000259" key="7">
    <source>
        <dbReference type="PROSITE" id="PS50039"/>
    </source>
</evidence>
<organism evidence="8 9">
    <name type="scientific">Trichoderma ghanense</name>
    <dbReference type="NCBI Taxonomy" id="65468"/>
    <lineage>
        <taxon>Eukaryota</taxon>
        <taxon>Fungi</taxon>
        <taxon>Dikarya</taxon>
        <taxon>Ascomycota</taxon>
        <taxon>Pezizomycotina</taxon>
        <taxon>Sordariomycetes</taxon>
        <taxon>Hypocreomycetidae</taxon>
        <taxon>Hypocreales</taxon>
        <taxon>Hypocreaceae</taxon>
        <taxon>Trichoderma</taxon>
    </lineage>
</organism>
<dbReference type="Gene3D" id="1.10.10.10">
    <property type="entry name" value="Winged helix-like DNA-binding domain superfamily/Winged helix DNA-binding domain"/>
    <property type="match status" value="1"/>
</dbReference>
<comment type="subcellular location">
    <subcellularLocation>
        <location evidence="5">Nucleus</location>
    </subcellularLocation>
</comment>
<accession>A0ABY2H5D8</accession>
<dbReference type="CDD" id="cd20032">
    <property type="entry name" value="FH_FOXO"/>
    <property type="match status" value="1"/>
</dbReference>
<keyword evidence="1" id="KW-0805">Transcription regulation</keyword>
<comment type="caution">
    <text evidence="8">The sequence shown here is derived from an EMBL/GenBank/DDBJ whole genome shotgun (WGS) entry which is preliminary data.</text>
</comment>
<dbReference type="SUPFAM" id="SSF46785">
    <property type="entry name" value="Winged helix' DNA-binding domain"/>
    <property type="match status" value="1"/>
</dbReference>
<dbReference type="InterPro" id="IPR036388">
    <property type="entry name" value="WH-like_DNA-bd_sf"/>
</dbReference>
<evidence type="ECO:0000256" key="4">
    <source>
        <dbReference type="ARBA" id="ARBA00023242"/>
    </source>
</evidence>
<proteinExistence type="predicted"/>
<feature type="compositionally biased region" description="Low complexity" evidence="6">
    <location>
        <begin position="81"/>
        <end position="94"/>
    </location>
</feature>
<dbReference type="PROSITE" id="PS50039">
    <property type="entry name" value="FORK_HEAD_3"/>
    <property type="match status" value="1"/>
</dbReference>
<evidence type="ECO:0000313" key="8">
    <source>
        <dbReference type="EMBL" id="TFB02560.1"/>
    </source>
</evidence>
<dbReference type="EMBL" id="PPTA01000006">
    <property type="protein sequence ID" value="TFB02560.1"/>
    <property type="molecule type" value="Genomic_DNA"/>
</dbReference>